<evidence type="ECO:0000256" key="9">
    <source>
        <dbReference type="ARBA" id="ARBA00022989"/>
    </source>
</evidence>
<evidence type="ECO:0000256" key="10">
    <source>
        <dbReference type="ARBA" id="ARBA00023002"/>
    </source>
</evidence>
<comment type="catalytic activity">
    <reaction evidence="12">
        <text>squalene + reduced [NADPH--hemoprotein reductase] + O2 = (S)-2,3-epoxysqualene + oxidized [NADPH--hemoprotein reductase] + H2O + H(+)</text>
        <dbReference type="Rhea" id="RHEA:25282"/>
        <dbReference type="Rhea" id="RHEA-COMP:11964"/>
        <dbReference type="Rhea" id="RHEA-COMP:11965"/>
        <dbReference type="ChEBI" id="CHEBI:15377"/>
        <dbReference type="ChEBI" id="CHEBI:15378"/>
        <dbReference type="ChEBI" id="CHEBI:15379"/>
        <dbReference type="ChEBI" id="CHEBI:15440"/>
        <dbReference type="ChEBI" id="CHEBI:15441"/>
        <dbReference type="ChEBI" id="CHEBI:57618"/>
        <dbReference type="ChEBI" id="CHEBI:58210"/>
        <dbReference type="EC" id="1.14.14.17"/>
    </reaction>
    <physiologicalReaction direction="left-to-right" evidence="12">
        <dbReference type="Rhea" id="RHEA:25283"/>
    </physiologicalReaction>
</comment>
<dbReference type="EC" id="1.14.14.17" evidence="5 14"/>
<name>A0A5N6LLS9_9ASTR</name>
<dbReference type="InterPro" id="IPR040125">
    <property type="entry name" value="Squalene_monox"/>
</dbReference>
<dbReference type="InterPro" id="IPR006076">
    <property type="entry name" value="FAD-dep_OxRdtase"/>
</dbReference>
<keyword evidence="18" id="KW-1185">Reference proteome</keyword>
<accession>A0A5N6LLS9</accession>
<comment type="cofactor">
    <cofactor evidence="1 14">
        <name>FAD</name>
        <dbReference type="ChEBI" id="CHEBI:57692"/>
    </cofactor>
</comment>
<dbReference type="FunFam" id="3.50.50.60:FF:000074">
    <property type="entry name" value="Squalene monooxygenase 2"/>
    <property type="match status" value="1"/>
</dbReference>
<reference evidence="17 18" key="1">
    <citation type="submission" date="2019-05" db="EMBL/GenBank/DDBJ databases">
        <title>Mikania micrantha, genome provides insights into the molecular mechanism of rapid growth.</title>
        <authorList>
            <person name="Liu B."/>
        </authorList>
    </citation>
    <scope>NUCLEOTIDE SEQUENCE [LARGE SCALE GENOMIC DNA]</scope>
    <source>
        <strain evidence="17">NLD-2019</strain>
        <tissue evidence="17">Leaf</tissue>
    </source>
</reference>
<dbReference type="OrthoDB" id="1678617at2759"/>
<feature type="transmembrane region" description="Helical" evidence="14">
    <location>
        <begin position="31"/>
        <end position="50"/>
    </location>
</feature>
<dbReference type="PANTHER" id="PTHR10835:SF0">
    <property type="entry name" value="SQUALENE MONOOXYGENASE"/>
    <property type="match status" value="1"/>
</dbReference>
<feature type="domain" description="Squalene epoxidase" evidence="16">
    <location>
        <begin position="232"/>
        <end position="504"/>
    </location>
</feature>
<dbReference type="PRINTS" id="PR00420">
    <property type="entry name" value="RNGMNOXGNASE"/>
</dbReference>
<dbReference type="PANTHER" id="PTHR10835">
    <property type="entry name" value="SQUALENE MONOOXYGENASE"/>
    <property type="match status" value="1"/>
</dbReference>
<dbReference type="GO" id="GO:0016020">
    <property type="term" value="C:membrane"/>
    <property type="evidence" value="ECO:0007669"/>
    <property type="project" value="UniProtKB-SubCell"/>
</dbReference>
<organism evidence="17 18">
    <name type="scientific">Mikania micrantha</name>
    <name type="common">bitter vine</name>
    <dbReference type="NCBI Taxonomy" id="192012"/>
    <lineage>
        <taxon>Eukaryota</taxon>
        <taxon>Viridiplantae</taxon>
        <taxon>Streptophyta</taxon>
        <taxon>Embryophyta</taxon>
        <taxon>Tracheophyta</taxon>
        <taxon>Spermatophyta</taxon>
        <taxon>Magnoliopsida</taxon>
        <taxon>eudicotyledons</taxon>
        <taxon>Gunneridae</taxon>
        <taxon>Pentapetalae</taxon>
        <taxon>asterids</taxon>
        <taxon>campanulids</taxon>
        <taxon>Asterales</taxon>
        <taxon>Asteraceae</taxon>
        <taxon>Asteroideae</taxon>
        <taxon>Heliantheae alliance</taxon>
        <taxon>Eupatorieae</taxon>
        <taxon>Mikania</taxon>
    </lineage>
</organism>
<dbReference type="InterPro" id="IPR036188">
    <property type="entry name" value="FAD/NAD-bd_sf"/>
</dbReference>
<protein>
    <recommendedName>
        <fullName evidence="5 14">Squalene monooxygenase</fullName>
        <ecNumber evidence="5 14">1.14.14.17</ecNumber>
    </recommendedName>
</protein>
<evidence type="ECO:0000313" key="18">
    <source>
        <dbReference type="Proteomes" id="UP000326396"/>
    </source>
</evidence>
<feature type="domain" description="FAD dependent oxidoreductase" evidence="15">
    <location>
        <begin position="82"/>
        <end position="112"/>
    </location>
</feature>
<evidence type="ECO:0000313" key="17">
    <source>
        <dbReference type="EMBL" id="KAD2393162.1"/>
    </source>
</evidence>
<evidence type="ECO:0000256" key="14">
    <source>
        <dbReference type="RuleBase" id="RU367121"/>
    </source>
</evidence>
<evidence type="ECO:0000259" key="15">
    <source>
        <dbReference type="Pfam" id="PF01266"/>
    </source>
</evidence>
<keyword evidence="6 14" id="KW-0285">Flavoprotein</keyword>
<proteinExistence type="inferred from homology"/>
<comment type="similarity">
    <text evidence="4 14">Belongs to the squalene monooxygenase family.</text>
</comment>
<dbReference type="AlphaFoldDB" id="A0A5N6LLS9"/>
<comment type="function">
    <text evidence="13">Component of the triterpene saponins (e.g. ginsenosides or panaxosides) and phytosterols biosynthetic pathways. Catalyzes the first oxygenation step in sterol biosynthesis and is suggested to be one of the rate-limiting enzymes in this pathway.</text>
</comment>
<evidence type="ECO:0000256" key="8">
    <source>
        <dbReference type="ARBA" id="ARBA00022827"/>
    </source>
</evidence>
<evidence type="ECO:0000256" key="7">
    <source>
        <dbReference type="ARBA" id="ARBA00022692"/>
    </source>
</evidence>
<comment type="subcellular location">
    <subcellularLocation>
        <location evidence="2 14">Membrane</location>
        <topology evidence="2 14">Multi-pass membrane protein</topology>
    </subcellularLocation>
</comment>
<gene>
    <name evidence="17" type="ORF">E3N88_40139</name>
</gene>
<comment type="function">
    <text evidence="14">Catalyzes the stereospecific oxidation of squalene to (S)-2,3-epoxysqualene, and is considered to be a rate-limiting enzyme in steroid biosynthesis.</text>
</comment>
<dbReference type="GO" id="GO:0016126">
    <property type="term" value="P:sterol biosynthetic process"/>
    <property type="evidence" value="ECO:0007669"/>
    <property type="project" value="UniProtKB-UniRule"/>
</dbReference>
<dbReference type="Pfam" id="PF08491">
    <property type="entry name" value="SE"/>
    <property type="match status" value="1"/>
</dbReference>
<dbReference type="GO" id="GO:0009725">
    <property type="term" value="P:response to hormone"/>
    <property type="evidence" value="ECO:0007669"/>
    <property type="project" value="UniProtKB-ARBA"/>
</dbReference>
<evidence type="ECO:0000259" key="16">
    <source>
        <dbReference type="Pfam" id="PF08491"/>
    </source>
</evidence>
<evidence type="ECO:0000256" key="2">
    <source>
        <dbReference type="ARBA" id="ARBA00004141"/>
    </source>
</evidence>
<keyword evidence="10 14" id="KW-0560">Oxidoreductase</keyword>
<keyword evidence="8 14" id="KW-0274">FAD</keyword>
<feature type="transmembrane region" description="Helical" evidence="14">
    <location>
        <begin position="476"/>
        <end position="497"/>
    </location>
</feature>
<keyword evidence="7 14" id="KW-0812">Transmembrane</keyword>
<dbReference type="GO" id="GO:0004506">
    <property type="term" value="F:squalene monooxygenase activity"/>
    <property type="evidence" value="ECO:0007669"/>
    <property type="project" value="UniProtKB-UniRule"/>
</dbReference>
<dbReference type="UniPathway" id="UPA00767">
    <property type="reaction ID" value="UER00752"/>
</dbReference>
<sequence>MLYPTANAKPDLQILHHFMELESPTVTHQNYHLLFSALALLLGFNLLYILRSNVKKRRKSKEIERKLGNDRLKLPETGGSTDVIIVGAGVAGAALACTLAKDGRRVHVIERDLTEPHRIVGELLQPGGYLKLIELGLEDCVDGIEAQQVFGYAIYMDGRNTKLSYPLEKFESDVSGRSFHNGRFIQRMREKAASLSNVKLEQGTVTSLLEKDGTVQGVYYKTKDGQTMTACAPLTIVCDGCFSNLRRVLCKPKVEVPSSFVGLVLENTDLPYANHGHVILADPSPILFYPISNTEVRCLVDVPGQKVPSIANGEMANYLKTVVAPQIPHELYDAFVAAVDKGNIKTMPNRSMPADPQPTPGALLMGDAFNMRHPLTGGGMTVALSDIVLLRDLLRPLHNLNDATTLCKYLECFYTLRKPVSSTINTLAGALYKVFCASPDPARQEMRSACFDYLSLGGMCSEGPISLLSGLNPRPLVLFLHFFAVAIYGVGRLLIPFPSPKRLWLGARLISSASGIIFPIIKSEGVRQMFFPATVPAYYKAPEVSLR</sequence>
<comment type="caution">
    <text evidence="17">The sequence shown here is derived from an EMBL/GenBank/DDBJ whole genome shotgun (WGS) entry which is preliminary data.</text>
</comment>
<keyword evidence="9 14" id="KW-1133">Transmembrane helix</keyword>
<evidence type="ECO:0000256" key="1">
    <source>
        <dbReference type="ARBA" id="ARBA00001974"/>
    </source>
</evidence>
<dbReference type="GO" id="GO:0005783">
    <property type="term" value="C:endoplasmic reticulum"/>
    <property type="evidence" value="ECO:0007669"/>
    <property type="project" value="TreeGrafter"/>
</dbReference>
<evidence type="ECO:0000256" key="13">
    <source>
        <dbReference type="ARBA" id="ARBA00056623"/>
    </source>
</evidence>
<evidence type="ECO:0000256" key="4">
    <source>
        <dbReference type="ARBA" id="ARBA00008802"/>
    </source>
</evidence>
<evidence type="ECO:0000256" key="5">
    <source>
        <dbReference type="ARBA" id="ARBA00012312"/>
    </source>
</evidence>
<dbReference type="GO" id="GO:0046246">
    <property type="term" value="P:terpene biosynthetic process"/>
    <property type="evidence" value="ECO:0007669"/>
    <property type="project" value="UniProtKB-ARBA"/>
</dbReference>
<dbReference type="EMBL" id="SZYD01000019">
    <property type="protein sequence ID" value="KAD2393162.1"/>
    <property type="molecule type" value="Genomic_DNA"/>
</dbReference>
<keyword evidence="11 14" id="KW-0472">Membrane</keyword>
<dbReference type="GO" id="GO:0050660">
    <property type="term" value="F:flavin adenine dinucleotide binding"/>
    <property type="evidence" value="ECO:0007669"/>
    <property type="project" value="UniProtKB-UniRule"/>
</dbReference>
<comment type="pathway">
    <text evidence="3">Terpene metabolism; lanosterol biosynthesis; lanosterol from farnesyl diphosphate: step 2/3.</text>
</comment>
<dbReference type="Proteomes" id="UP000326396">
    <property type="component" value="Linkage Group LG9"/>
</dbReference>
<evidence type="ECO:0000256" key="6">
    <source>
        <dbReference type="ARBA" id="ARBA00022630"/>
    </source>
</evidence>
<dbReference type="SUPFAM" id="SSF51905">
    <property type="entry name" value="FAD/NAD(P)-binding domain"/>
    <property type="match status" value="1"/>
</dbReference>
<evidence type="ECO:0000256" key="3">
    <source>
        <dbReference type="ARBA" id="ARBA00005018"/>
    </source>
</evidence>
<dbReference type="InterPro" id="IPR013698">
    <property type="entry name" value="Squalene_epoxidase"/>
</dbReference>
<dbReference type="Gene3D" id="3.50.50.60">
    <property type="entry name" value="FAD/NAD(P)-binding domain"/>
    <property type="match status" value="1"/>
</dbReference>
<evidence type="ECO:0000256" key="11">
    <source>
        <dbReference type="ARBA" id="ARBA00023136"/>
    </source>
</evidence>
<evidence type="ECO:0000256" key="12">
    <source>
        <dbReference type="ARBA" id="ARBA00051556"/>
    </source>
</evidence>
<dbReference type="Pfam" id="PF01266">
    <property type="entry name" value="DAO"/>
    <property type="match status" value="1"/>
</dbReference>